<dbReference type="InParanoid" id="E9EDX0"/>
<keyword evidence="2 6" id="KW-0812">Transmembrane</keyword>
<dbReference type="PANTHER" id="PTHR23501">
    <property type="entry name" value="MAJOR FACILITATOR SUPERFAMILY"/>
    <property type="match status" value="1"/>
</dbReference>
<feature type="transmembrane region" description="Helical" evidence="6">
    <location>
        <begin position="102"/>
        <end position="119"/>
    </location>
</feature>
<dbReference type="Proteomes" id="UP000002499">
    <property type="component" value="Unassembled WGS sequence"/>
</dbReference>
<evidence type="ECO:0000256" key="3">
    <source>
        <dbReference type="ARBA" id="ARBA00022989"/>
    </source>
</evidence>
<feature type="compositionally biased region" description="Polar residues" evidence="5">
    <location>
        <begin position="1"/>
        <end position="13"/>
    </location>
</feature>
<keyword evidence="3 6" id="KW-1133">Transmembrane helix</keyword>
<reference evidence="7 8" key="1">
    <citation type="journal article" date="2011" name="PLoS Genet.">
        <title>Genome sequencing and comparative transcriptomics of the model entomopathogenic fungi Metarhizium anisopliae and M. acridum.</title>
        <authorList>
            <person name="Gao Q."/>
            <person name="Jin K."/>
            <person name="Ying S.H."/>
            <person name="Zhang Y."/>
            <person name="Xiao G."/>
            <person name="Shang Y."/>
            <person name="Duan Z."/>
            <person name="Hu X."/>
            <person name="Xie X.Q."/>
            <person name="Zhou G."/>
            <person name="Peng G."/>
            <person name="Luo Z."/>
            <person name="Huang W."/>
            <person name="Wang B."/>
            <person name="Fang W."/>
            <person name="Wang S."/>
            <person name="Zhong Y."/>
            <person name="Ma L.J."/>
            <person name="St Leger R.J."/>
            <person name="Zhao G.P."/>
            <person name="Pei Y."/>
            <person name="Feng M.G."/>
            <person name="Xia Y."/>
            <person name="Wang C."/>
        </authorList>
    </citation>
    <scope>NUCLEOTIDE SEQUENCE [LARGE SCALE GENOMIC DNA]</scope>
    <source>
        <strain evidence="7 8">CQMa 102</strain>
    </source>
</reference>
<name>E9EDX0_METAQ</name>
<evidence type="ECO:0000256" key="1">
    <source>
        <dbReference type="ARBA" id="ARBA00004141"/>
    </source>
</evidence>
<gene>
    <name evidence="7" type="ORF">MAC_08068</name>
</gene>
<dbReference type="GeneID" id="19252379"/>
<dbReference type="HOGENOM" id="CLU_700357_0_0_1"/>
<keyword evidence="4 6" id="KW-0472">Membrane</keyword>
<evidence type="ECO:0000256" key="4">
    <source>
        <dbReference type="ARBA" id="ARBA00023136"/>
    </source>
</evidence>
<feature type="transmembrane region" description="Helical" evidence="6">
    <location>
        <begin position="353"/>
        <end position="369"/>
    </location>
</feature>
<feature type="transmembrane region" description="Helical" evidence="6">
    <location>
        <begin position="139"/>
        <end position="161"/>
    </location>
</feature>
<evidence type="ECO:0000256" key="5">
    <source>
        <dbReference type="SAM" id="MobiDB-lite"/>
    </source>
</evidence>
<dbReference type="EMBL" id="GL698563">
    <property type="protein sequence ID" value="EFY85862.1"/>
    <property type="molecule type" value="Genomic_DNA"/>
</dbReference>
<dbReference type="GO" id="GO:0022857">
    <property type="term" value="F:transmembrane transporter activity"/>
    <property type="evidence" value="ECO:0007669"/>
    <property type="project" value="TreeGrafter"/>
</dbReference>
<proteinExistence type="predicted"/>
<feature type="transmembrane region" description="Helical" evidence="6">
    <location>
        <begin position="173"/>
        <end position="192"/>
    </location>
</feature>
<evidence type="ECO:0000256" key="6">
    <source>
        <dbReference type="SAM" id="Phobius"/>
    </source>
</evidence>
<accession>E9EDX0</accession>
<dbReference type="OMA" id="TICYACV"/>
<dbReference type="eggNOG" id="KOG0254">
    <property type="taxonomic scope" value="Eukaryota"/>
</dbReference>
<sequence>MDATNTSKTTEIVTETPRQEEGLNEKSNPGSQVNLVYSDASQEPEIHLRTYIAVVAMLVLSYVQIIALQGPPLVATATPTRSPSNKWNGRSLARRISNSPQWMQMAMWGFTAVSILIGYRPRKRYTVYHEMPLGQKIKALDLIGVGLFASGLTLFLGGLNLGNGQFAWTDSKVLSTLIIGLVTLLAFTVIEWRGTKSVSTYMPPTYARTTSLFEQDPLLVAVRAQPFWMASGLSTLFWGYWSIKAKSIRVPLSAAFLIFTGGIVGFATIQPDDSLGTWFFAGVSGIGFGGPLILIITGIQLATPHVLIATATALAVTTRAVSVAVFTVILSIAFTERLQPNIVSQVSTTALKAGLPAPSVVVFVAALAAKDMAALRYIQGVTPQIIAAGIQALR</sequence>
<feature type="transmembrane region" description="Helical" evidence="6">
    <location>
        <begin position="275"/>
        <end position="299"/>
    </location>
</feature>
<organism evidence="8">
    <name type="scientific">Metarhizium acridum (strain CQMa 102)</name>
    <dbReference type="NCBI Taxonomy" id="655827"/>
    <lineage>
        <taxon>Eukaryota</taxon>
        <taxon>Fungi</taxon>
        <taxon>Dikarya</taxon>
        <taxon>Ascomycota</taxon>
        <taxon>Pezizomycotina</taxon>
        <taxon>Sordariomycetes</taxon>
        <taxon>Hypocreomycetidae</taxon>
        <taxon>Hypocreales</taxon>
        <taxon>Clavicipitaceae</taxon>
        <taxon>Metarhizium</taxon>
    </lineage>
</organism>
<evidence type="ECO:0000313" key="7">
    <source>
        <dbReference type="EMBL" id="EFY85862.1"/>
    </source>
</evidence>
<dbReference type="PANTHER" id="PTHR23501:SF195">
    <property type="entry name" value="PEP5"/>
    <property type="match status" value="1"/>
</dbReference>
<evidence type="ECO:0000256" key="2">
    <source>
        <dbReference type="ARBA" id="ARBA00022692"/>
    </source>
</evidence>
<keyword evidence="8" id="KW-1185">Reference proteome</keyword>
<dbReference type="KEGG" id="maw:19252379"/>
<dbReference type="GO" id="GO:0005886">
    <property type="term" value="C:plasma membrane"/>
    <property type="evidence" value="ECO:0007669"/>
    <property type="project" value="TreeGrafter"/>
</dbReference>
<dbReference type="AlphaFoldDB" id="E9EDX0"/>
<dbReference type="OrthoDB" id="4161376at2759"/>
<feature type="transmembrane region" description="Helical" evidence="6">
    <location>
        <begin position="51"/>
        <end position="70"/>
    </location>
</feature>
<feature type="transmembrane region" description="Helical" evidence="6">
    <location>
        <begin position="306"/>
        <end position="333"/>
    </location>
</feature>
<evidence type="ECO:0000313" key="8">
    <source>
        <dbReference type="Proteomes" id="UP000002499"/>
    </source>
</evidence>
<feature type="transmembrane region" description="Helical" evidence="6">
    <location>
        <begin position="250"/>
        <end position="269"/>
    </location>
</feature>
<comment type="subcellular location">
    <subcellularLocation>
        <location evidence="1">Membrane</location>
        <topology evidence="1">Multi-pass membrane protein</topology>
    </subcellularLocation>
</comment>
<feature type="region of interest" description="Disordered" evidence="5">
    <location>
        <begin position="1"/>
        <end position="32"/>
    </location>
</feature>
<protein>
    <submittedName>
        <fullName evidence="7">Uncharacterized protein</fullName>
    </submittedName>
</protein>